<dbReference type="CDD" id="cd00167">
    <property type="entry name" value="SANT"/>
    <property type="match status" value="1"/>
</dbReference>
<evidence type="ECO:0000313" key="3">
    <source>
        <dbReference type="EMBL" id="OHS99446.1"/>
    </source>
</evidence>
<dbReference type="VEuPathDB" id="TrichDB:TRFO_08375"/>
<dbReference type="PROSITE" id="PS51294">
    <property type="entry name" value="HTH_MYB"/>
    <property type="match status" value="1"/>
</dbReference>
<dbReference type="RefSeq" id="XP_068352583.1">
    <property type="nucleotide sequence ID" value="XM_068494249.1"/>
</dbReference>
<name>A0A1J4JJV9_9EUKA</name>
<evidence type="ECO:0000256" key="1">
    <source>
        <dbReference type="SAM" id="MobiDB-lite"/>
    </source>
</evidence>
<protein>
    <recommendedName>
        <fullName evidence="2">HTH myb-type domain-containing protein</fullName>
    </recommendedName>
</protein>
<feature type="domain" description="HTH myb-type" evidence="2">
    <location>
        <begin position="1"/>
        <end position="36"/>
    </location>
</feature>
<dbReference type="AlphaFoldDB" id="A0A1J4JJV9"/>
<feature type="region of interest" description="Disordered" evidence="1">
    <location>
        <begin position="39"/>
        <end position="60"/>
    </location>
</feature>
<dbReference type="InterPro" id="IPR017930">
    <property type="entry name" value="Myb_dom"/>
</dbReference>
<dbReference type="SUPFAM" id="SSF46689">
    <property type="entry name" value="Homeodomain-like"/>
    <property type="match status" value="1"/>
</dbReference>
<dbReference type="InterPro" id="IPR009057">
    <property type="entry name" value="Homeodomain-like_sf"/>
</dbReference>
<dbReference type="Proteomes" id="UP000179807">
    <property type="component" value="Unassembled WGS sequence"/>
</dbReference>
<dbReference type="GeneID" id="94828953"/>
<accession>A0A1J4JJV9</accession>
<dbReference type="EMBL" id="MLAK01001004">
    <property type="protein sequence ID" value="OHS99446.1"/>
    <property type="molecule type" value="Genomic_DNA"/>
</dbReference>
<gene>
    <name evidence="3" type="ORF">TRFO_08375</name>
</gene>
<organism evidence="3 4">
    <name type="scientific">Tritrichomonas foetus</name>
    <dbReference type="NCBI Taxonomy" id="1144522"/>
    <lineage>
        <taxon>Eukaryota</taxon>
        <taxon>Metamonada</taxon>
        <taxon>Parabasalia</taxon>
        <taxon>Tritrichomonadida</taxon>
        <taxon>Tritrichomonadidae</taxon>
        <taxon>Tritrichomonas</taxon>
    </lineage>
</organism>
<evidence type="ECO:0000259" key="2">
    <source>
        <dbReference type="PROSITE" id="PS51294"/>
    </source>
</evidence>
<evidence type="ECO:0000313" key="4">
    <source>
        <dbReference type="Proteomes" id="UP000179807"/>
    </source>
</evidence>
<keyword evidence="4" id="KW-1185">Reference proteome</keyword>
<reference evidence="3" key="1">
    <citation type="submission" date="2016-10" db="EMBL/GenBank/DDBJ databases">
        <authorList>
            <person name="Benchimol M."/>
            <person name="Almeida L.G."/>
            <person name="Vasconcelos A.T."/>
            <person name="Perreira-Neves A."/>
            <person name="Rosa I.A."/>
            <person name="Tasca T."/>
            <person name="Bogo M.R."/>
            <person name="de Souza W."/>
        </authorList>
    </citation>
    <scope>NUCLEOTIDE SEQUENCE [LARGE SCALE GENOMIC DNA]</scope>
    <source>
        <strain evidence="3">K</strain>
    </source>
</reference>
<dbReference type="InterPro" id="IPR001005">
    <property type="entry name" value="SANT/Myb"/>
</dbReference>
<proteinExistence type="predicted"/>
<comment type="caution">
    <text evidence="3">The sequence shown here is derived from an EMBL/GenBank/DDBJ whole genome shotgun (WGS) entry which is preliminary data.</text>
</comment>
<sequence length="247" mass="28265">MYQELGPKCVLIAKSLYGRTGNDVKNRWHKHILKANPSISQSWKGGKIKPGPQKNGTPSNIFQVNDPKTISFQQCNELQLSDDNPNLTTHEQDFGNGKDCQLKDLEIEHITNLESLLNFPKKDSKNDQNSHNFQFERNLNTQPNNRIPCFFQSTGNNNIFEKRIERQKAHNCINSGNEVDHFDSIGVGKNISNIIHFDNLKSNDTIQDKTKKNIYFEPLEFNLSSAMPSTVYFTPHITSPFLQFVLN</sequence>
<dbReference type="Gene3D" id="1.10.10.60">
    <property type="entry name" value="Homeodomain-like"/>
    <property type="match status" value="1"/>
</dbReference>